<evidence type="ECO:0000256" key="5">
    <source>
        <dbReference type="SAM" id="SignalP"/>
    </source>
</evidence>
<dbReference type="PROSITE" id="PS51387">
    <property type="entry name" value="FAD_PCMH"/>
    <property type="match status" value="1"/>
</dbReference>
<feature type="signal peptide" evidence="5">
    <location>
        <begin position="1"/>
        <end position="21"/>
    </location>
</feature>
<feature type="domain" description="FAD-binding PCMH-type" evidence="6">
    <location>
        <begin position="66"/>
        <end position="247"/>
    </location>
</feature>
<dbReference type="Pfam" id="PF08031">
    <property type="entry name" value="BBE"/>
    <property type="match status" value="1"/>
</dbReference>
<dbReference type="InterPro" id="IPR006093">
    <property type="entry name" value="Oxy_OxRdtase_FAD_BS"/>
</dbReference>
<proteinExistence type="inferred from homology"/>
<dbReference type="InterPro" id="IPR006094">
    <property type="entry name" value="Oxid_FAD_bind_N"/>
</dbReference>
<dbReference type="Proteomes" id="UP001149163">
    <property type="component" value="Unassembled WGS sequence"/>
</dbReference>
<organism evidence="7 8">
    <name type="scientific">Penicillium canariense</name>
    <dbReference type="NCBI Taxonomy" id="189055"/>
    <lineage>
        <taxon>Eukaryota</taxon>
        <taxon>Fungi</taxon>
        <taxon>Dikarya</taxon>
        <taxon>Ascomycota</taxon>
        <taxon>Pezizomycotina</taxon>
        <taxon>Eurotiomycetes</taxon>
        <taxon>Eurotiomycetidae</taxon>
        <taxon>Eurotiales</taxon>
        <taxon>Aspergillaceae</taxon>
        <taxon>Penicillium</taxon>
    </lineage>
</organism>
<reference evidence="7" key="1">
    <citation type="submission" date="2022-11" db="EMBL/GenBank/DDBJ databases">
        <authorList>
            <person name="Petersen C."/>
        </authorList>
    </citation>
    <scope>NUCLEOTIDE SEQUENCE</scope>
    <source>
        <strain evidence="7">IBT 26290</strain>
    </source>
</reference>
<dbReference type="InterPro" id="IPR016169">
    <property type="entry name" value="FAD-bd_PCMH_sub2"/>
</dbReference>
<evidence type="ECO:0000259" key="6">
    <source>
        <dbReference type="PROSITE" id="PS51387"/>
    </source>
</evidence>
<evidence type="ECO:0000256" key="2">
    <source>
        <dbReference type="ARBA" id="ARBA00022630"/>
    </source>
</evidence>
<dbReference type="GO" id="GO:0071949">
    <property type="term" value="F:FAD binding"/>
    <property type="evidence" value="ECO:0007669"/>
    <property type="project" value="InterPro"/>
</dbReference>
<dbReference type="Pfam" id="PF01565">
    <property type="entry name" value="FAD_binding_4"/>
    <property type="match status" value="1"/>
</dbReference>
<dbReference type="EMBL" id="JAPQKN010000001">
    <property type="protein sequence ID" value="KAJ5175428.1"/>
    <property type="molecule type" value="Genomic_DNA"/>
</dbReference>
<evidence type="ECO:0000256" key="3">
    <source>
        <dbReference type="ARBA" id="ARBA00022827"/>
    </source>
</evidence>
<keyword evidence="2" id="KW-0285">Flavoprotein</keyword>
<dbReference type="RefSeq" id="XP_056547036.1">
    <property type="nucleotide sequence ID" value="XM_056683430.1"/>
</dbReference>
<accession>A0A9W9LST8</accession>
<dbReference type="PANTHER" id="PTHR42973:SF15">
    <property type="entry name" value="FAD-BINDING PCMH-TYPE DOMAIN-CONTAINING PROTEIN"/>
    <property type="match status" value="1"/>
</dbReference>
<dbReference type="PROSITE" id="PS00862">
    <property type="entry name" value="OX2_COVAL_FAD"/>
    <property type="match status" value="1"/>
</dbReference>
<comment type="similarity">
    <text evidence="1">Belongs to the oxygen-dependent FAD-linked oxidoreductase family.</text>
</comment>
<dbReference type="PANTHER" id="PTHR42973">
    <property type="entry name" value="BINDING OXIDOREDUCTASE, PUTATIVE (AFU_ORTHOLOGUE AFUA_1G17690)-RELATED"/>
    <property type="match status" value="1"/>
</dbReference>
<gene>
    <name evidence="7" type="ORF">N7482_001305</name>
</gene>
<dbReference type="GeneID" id="81422606"/>
<keyword evidence="3" id="KW-0274">FAD</keyword>
<comment type="caution">
    <text evidence="7">The sequence shown here is derived from an EMBL/GenBank/DDBJ whole genome shotgun (WGS) entry which is preliminary data.</text>
</comment>
<dbReference type="SUPFAM" id="SSF56176">
    <property type="entry name" value="FAD-binding/transporter-associated domain-like"/>
    <property type="match status" value="1"/>
</dbReference>
<reference evidence="7" key="2">
    <citation type="journal article" date="2023" name="IMA Fungus">
        <title>Comparative genomic study of the Penicillium genus elucidates a diverse pangenome and 15 lateral gene transfer events.</title>
        <authorList>
            <person name="Petersen C."/>
            <person name="Sorensen T."/>
            <person name="Nielsen M.R."/>
            <person name="Sondergaard T.E."/>
            <person name="Sorensen J.L."/>
            <person name="Fitzpatrick D.A."/>
            <person name="Frisvad J.C."/>
            <person name="Nielsen K.L."/>
        </authorList>
    </citation>
    <scope>NUCLEOTIDE SEQUENCE</scope>
    <source>
        <strain evidence="7">IBT 26290</strain>
    </source>
</reference>
<dbReference type="InterPro" id="IPR012951">
    <property type="entry name" value="BBE"/>
</dbReference>
<evidence type="ECO:0000313" key="8">
    <source>
        <dbReference type="Proteomes" id="UP001149163"/>
    </source>
</evidence>
<dbReference type="Gene3D" id="3.30.465.10">
    <property type="match status" value="1"/>
</dbReference>
<dbReference type="OrthoDB" id="415825at2759"/>
<name>A0A9W9LST8_9EURO</name>
<dbReference type="InterPro" id="IPR050416">
    <property type="entry name" value="FAD-linked_Oxidoreductase"/>
</dbReference>
<dbReference type="AlphaFoldDB" id="A0A9W9LST8"/>
<keyword evidence="8" id="KW-1185">Reference proteome</keyword>
<feature type="chain" id="PRO_5040809039" description="FAD-binding PCMH-type domain-containing protein" evidence="5">
    <location>
        <begin position="22"/>
        <end position="528"/>
    </location>
</feature>
<sequence length="528" mass="57520">MFLTLYLVIATLLHLSCPAFSISAPDFQSGSNEAHLVNCLTRKNVPTAYNTSVQWLELAKSFNVAQVYNPVAITLPTTTQEVSDSVSCAASIGIKVQARSGGHSYASYSTGGKNGSLIVDLRMFHTISVNDIFGSNIVSATGVASVGGGVRLGNLDLSLYAQGKRALPHGTCPDVGIGGHFTHGGYGYVSRAWGLAMDTIIGLDVVLANGSLIHASASTYPDIYFALRGAADSFGIITTFYLQTLAAPKKIVVFSVSMPAVLKSSSEAAHGFLRLQEFALTSPHMTRNLTFGIVIEGGKEFTLKGWYLGYESYFRNTMLPVITETFPGPFEATISSRTWLESLANETDKPLEQPLTDYRDHGLFYAKSIVTREAYPLTFKALMSFFGFIIAECNASCPTNWRSIINLYGGRDSQINAVPTFASGYSGRNDLWVIQNFFSLEGQNRSKVIDFASKLTRTIPEAQPEGQFGASLSYVDPMLSWQEAAVLYYGPELYHWLAALKRKVDPRAVFWNPQAVHAVDIYGVPLEG</sequence>
<dbReference type="InterPro" id="IPR036318">
    <property type="entry name" value="FAD-bd_PCMH-like_sf"/>
</dbReference>
<evidence type="ECO:0000256" key="1">
    <source>
        <dbReference type="ARBA" id="ARBA00005466"/>
    </source>
</evidence>
<evidence type="ECO:0000313" key="7">
    <source>
        <dbReference type="EMBL" id="KAJ5175428.1"/>
    </source>
</evidence>
<keyword evidence="5" id="KW-0732">Signal</keyword>
<keyword evidence="4" id="KW-0560">Oxidoreductase</keyword>
<evidence type="ECO:0000256" key="4">
    <source>
        <dbReference type="ARBA" id="ARBA00023002"/>
    </source>
</evidence>
<dbReference type="InterPro" id="IPR016166">
    <property type="entry name" value="FAD-bd_PCMH"/>
</dbReference>
<protein>
    <recommendedName>
        <fullName evidence="6">FAD-binding PCMH-type domain-containing protein</fullName>
    </recommendedName>
</protein>
<dbReference type="GO" id="GO:0016491">
    <property type="term" value="F:oxidoreductase activity"/>
    <property type="evidence" value="ECO:0007669"/>
    <property type="project" value="UniProtKB-KW"/>
</dbReference>
<dbReference type="Gene3D" id="3.40.462.20">
    <property type="match status" value="1"/>
</dbReference>